<dbReference type="InterPro" id="IPR035439">
    <property type="entry name" value="UPF0145_dom_sf"/>
</dbReference>
<organism evidence="2">
    <name type="scientific">uncultured marine bacterium MedDCM-OCT-S04-C749</name>
    <dbReference type="NCBI Taxonomy" id="743061"/>
    <lineage>
        <taxon>Bacteria</taxon>
        <taxon>environmental samples</taxon>
    </lineage>
</organism>
<evidence type="ECO:0000256" key="1">
    <source>
        <dbReference type="ARBA" id="ARBA00010751"/>
    </source>
</evidence>
<dbReference type="EMBL" id="GU942993">
    <property type="protein sequence ID" value="ADD93706.1"/>
    <property type="molecule type" value="Genomic_DNA"/>
</dbReference>
<dbReference type="InterPro" id="IPR002765">
    <property type="entry name" value="UPF0145_YbjQ-like"/>
</dbReference>
<name>D6PDA5_9BACT</name>
<dbReference type="Gene3D" id="3.30.110.70">
    <property type="entry name" value="Hypothetical protein apc22750. Chain B"/>
    <property type="match status" value="1"/>
</dbReference>
<proteinExistence type="inferred from homology"/>
<comment type="similarity">
    <text evidence="1">Belongs to the UPF0145 family.</text>
</comment>
<accession>D6PDA5</accession>
<protein>
    <submittedName>
        <fullName evidence="2">Uncharacterized protein</fullName>
    </submittedName>
</protein>
<sequence>MSQCVECKTRMGFTESNVAREHKGLCVACHVKSLVKEKVAAANKPHRPTNVKSIDNLFTKFEDMLVTSETAMNLRIRKRFGVVHGEGVFVVESQSFLKKLLSVVVKRYRSIDRKTLKTAISDAMVELKAAALKAGGNAIVGYDIQYTNVIFNSKEHVIVSVQAHRSKQLRAISTKC</sequence>
<dbReference type="AlphaFoldDB" id="D6PDA5"/>
<dbReference type="SUPFAM" id="SSF117782">
    <property type="entry name" value="YbjQ-like"/>
    <property type="match status" value="1"/>
</dbReference>
<evidence type="ECO:0000313" key="2">
    <source>
        <dbReference type="EMBL" id="ADD93706.1"/>
    </source>
</evidence>
<reference evidence="2" key="1">
    <citation type="journal article" date="2010" name="ISME J.">
        <title>Metagenome of the Mediterranean deep chlorophyll maximum studied by direct and fosmid library 454 pyrosequencing.</title>
        <authorList>
            <person name="Ghai R."/>
            <person name="Martin-Cuadrado A.B."/>
            <person name="Molto A.G."/>
            <person name="Heredia I.G."/>
            <person name="Cabrera R."/>
            <person name="Martin J."/>
            <person name="Verdu M."/>
            <person name="Deschamps P."/>
            <person name="Moreira D."/>
            <person name="Lopez-Garcia P."/>
            <person name="Mira A."/>
            <person name="Rodriguez-Valera F."/>
        </authorList>
    </citation>
    <scope>NUCLEOTIDE SEQUENCE</scope>
</reference>
<dbReference type="Pfam" id="PF01906">
    <property type="entry name" value="YbjQ_1"/>
    <property type="match status" value="1"/>
</dbReference>